<dbReference type="Proteomes" id="UP000828390">
    <property type="component" value="Unassembled WGS sequence"/>
</dbReference>
<name>A0A9D4C590_DREPO</name>
<evidence type="ECO:0000313" key="2">
    <source>
        <dbReference type="Proteomes" id="UP000828390"/>
    </source>
</evidence>
<proteinExistence type="predicted"/>
<dbReference type="EMBL" id="JAIWYP010000013">
    <property type="protein sequence ID" value="KAH3717657.1"/>
    <property type="molecule type" value="Genomic_DNA"/>
</dbReference>
<comment type="caution">
    <text evidence="1">The sequence shown here is derived from an EMBL/GenBank/DDBJ whole genome shotgun (WGS) entry which is preliminary data.</text>
</comment>
<sequence>MNIGIPKLPLENMPGFGRTMPGNWKIFTLFMFCNFACSRLSSAQSEKLSIPVGKFANIKCVTFWGKLG</sequence>
<accession>A0A9D4C590</accession>
<dbReference type="AlphaFoldDB" id="A0A9D4C590"/>
<evidence type="ECO:0000313" key="1">
    <source>
        <dbReference type="EMBL" id="KAH3717657.1"/>
    </source>
</evidence>
<organism evidence="1 2">
    <name type="scientific">Dreissena polymorpha</name>
    <name type="common">Zebra mussel</name>
    <name type="synonym">Mytilus polymorpha</name>
    <dbReference type="NCBI Taxonomy" id="45954"/>
    <lineage>
        <taxon>Eukaryota</taxon>
        <taxon>Metazoa</taxon>
        <taxon>Spiralia</taxon>
        <taxon>Lophotrochozoa</taxon>
        <taxon>Mollusca</taxon>
        <taxon>Bivalvia</taxon>
        <taxon>Autobranchia</taxon>
        <taxon>Heteroconchia</taxon>
        <taxon>Euheterodonta</taxon>
        <taxon>Imparidentia</taxon>
        <taxon>Neoheterodontei</taxon>
        <taxon>Myida</taxon>
        <taxon>Dreissenoidea</taxon>
        <taxon>Dreissenidae</taxon>
        <taxon>Dreissena</taxon>
    </lineage>
</organism>
<keyword evidence="2" id="KW-1185">Reference proteome</keyword>
<reference evidence="1" key="1">
    <citation type="journal article" date="2019" name="bioRxiv">
        <title>The Genome of the Zebra Mussel, Dreissena polymorpha: A Resource for Invasive Species Research.</title>
        <authorList>
            <person name="McCartney M.A."/>
            <person name="Auch B."/>
            <person name="Kono T."/>
            <person name="Mallez S."/>
            <person name="Zhang Y."/>
            <person name="Obille A."/>
            <person name="Becker A."/>
            <person name="Abrahante J.E."/>
            <person name="Garbe J."/>
            <person name="Badalamenti J.P."/>
            <person name="Herman A."/>
            <person name="Mangelson H."/>
            <person name="Liachko I."/>
            <person name="Sullivan S."/>
            <person name="Sone E.D."/>
            <person name="Koren S."/>
            <person name="Silverstein K.A.T."/>
            <person name="Beckman K.B."/>
            <person name="Gohl D.M."/>
        </authorList>
    </citation>
    <scope>NUCLEOTIDE SEQUENCE</scope>
    <source>
        <strain evidence="1">Duluth1</strain>
        <tissue evidence="1">Whole animal</tissue>
    </source>
</reference>
<gene>
    <name evidence="1" type="ORF">DPMN_060452</name>
</gene>
<reference evidence="1" key="2">
    <citation type="submission" date="2020-11" db="EMBL/GenBank/DDBJ databases">
        <authorList>
            <person name="McCartney M.A."/>
            <person name="Auch B."/>
            <person name="Kono T."/>
            <person name="Mallez S."/>
            <person name="Becker A."/>
            <person name="Gohl D.M."/>
            <person name="Silverstein K.A.T."/>
            <person name="Koren S."/>
            <person name="Bechman K.B."/>
            <person name="Herman A."/>
            <person name="Abrahante J.E."/>
            <person name="Garbe J."/>
        </authorList>
    </citation>
    <scope>NUCLEOTIDE SEQUENCE</scope>
    <source>
        <strain evidence="1">Duluth1</strain>
        <tissue evidence="1">Whole animal</tissue>
    </source>
</reference>
<protein>
    <submittedName>
        <fullName evidence="1">Uncharacterized protein</fullName>
    </submittedName>
</protein>